<comment type="caution">
    <text evidence="2">The sequence shown here is derived from an EMBL/GenBank/DDBJ whole genome shotgun (WGS) entry which is preliminary data.</text>
</comment>
<dbReference type="RefSeq" id="WP_086714988.1">
    <property type="nucleotide sequence ID" value="NZ_AP025494.1"/>
</dbReference>
<feature type="transmembrane region" description="Helical" evidence="1">
    <location>
        <begin position="130"/>
        <end position="148"/>
    </location>
</feature>
<evidence type="ECO:0008006" key="4">
    <source>
        <dbReference type="Google" id="ProtNLM"/>
    </source>
</evidence>
<feature type="transmembrane region" description="Helical" evidence="1">
    <location>
        <begin position="155"/>
        <end position="175"/>
    </location>
</feature>
<dbReference type="OrthoDB" id="5903911at2"/>
<keyword evidence="3" id="KW-1185">Reference proteome</keyword>
<dbReference type="AlphaFoldDB" id="A0A5M9NWY3"/>
<sequence>MIHFLTIAAAIWVLKYLMERFNKSRVLVFITGIVGVPLHELGHYLMCKLVGFKVTEVKLFQMPTQDNPVLGYVNYEYPMSISGSIRKVIVSIGPIFTGIVALYFLSPQVTPYLFNNNTIDLTLFMNKAAWQQWFLIWVLSSVTLHMLPSLTDIKIAMAGSLWIGVFTYVGLIYAASHTTTVLRSVNIYLEEMAGLMSVGAIIATVPVAITLLQFIFSTMSSRMYNKSVNSLKRD</sequence>
<evidence type="ECO:0000256" key="1">
    <source>
        <dbReference type="SAM" id="Phobius"/>
    </source>
</evidence>
<gene>
    <name evidence="2" type="ORF">F4W18_13360</name>
</gene>
<dbReference type="Proteomes" id="UP000322521">
    <property type="component" value="Unassembled WGS sequence"/>
</dbReference>
<evidence type="ECO:0000313" key="2">
    <source>
        <dbReference type="EMBL" id="KAA8675609.1"/>
    </source>
</evidence>
<keyword evidence="1" id="KW-0812">Transmembrane</keyword>
<reference evidence="2 3" key="1">
    <citation type="submission" date="2019-09" db="EMBL/GenBank/DDBJ databases">
        <title>Draft genome sequence of various Type strains from the CCUG.</title>
        <authorList>
            <person name="Pineiro-Iglesias B."/>
            <person name="Tunovic T."/>
            <person name="Unosson C."/>
            <person name="Inganas E."/>
            <person name="Ohlen M."/>
            <person name="Cardew S."/>
            <person name="Jensie-Markopoulos S."/>
            <person name="Salva-Serra F."/>
            <person name="Jaen-Luchoro D."/>
            <person name="Karlsson R."/>
            <person name="Svensson-Stadler L."/>
            <person name="Chun J."/>
            <person name="Moore E."/>
        </authorList>
    </citation>
    <scope>NUCLEOTIDE SEQUENCE [LARGE SCALE GENOMIC DNA]</scope>
    <source>
        <strain evidence="2 3">CCUG 56969T</strain>
    </source>
</reference>
<name>A0A5M9NWY3_9VIBR</name>
<accession>A0A5M9NWY3</accession>
<feature type="transmembrane region" description="Helical" evidence="1">
    <location>
        <begin position="88"/>
        <end position="106"/>
    </location>
</feature>
<proteinExistence type="predicted"/>
<keyword evidence="1" id="KW-0472">Membrane</keyword>
<organism evidence="2 3">
    <name type="scientific">Vibrio gigantis</name>
    <dbReference type="NCBI Taxonomy" id="296199"/>
    <lineage>
        <taxon>Bacteria</taxon>
        <taxon>Pseudomonadati</taxon>
        <taxon>Pseudomonadota</taxon>
        <taxon>Gammaproteobacteria</taxon>
        <taxon>Vibrionales</taxon>
        <taxon>Vibrionaceae</taxon>
        <taxon>Vibrio</taxon>
    </lineage>
</organism>
<keyword evidence="1" id="KW-1133">Transmembrane helix</keyword>
<evidence type="ECO:0000313" key="3">
    <source>
        <dbReference type="Proteomes" id="UP000322521"/>
    </source>
</evidence>
<protein>
    <recommendedName>
        <fullName evidence="4">M50 family metallopeptidase</fullName>
    </recommendedName>
</protein>
<dbReference type="EMBL" id="VXJS01000007">
    <property type="protein sequence ID" value="KAA8675609.1"/>
    <property type="molecule type" value="Genomic_DNA"/>
</dbReference>
<feature type="transmembrane region" description="Helical" evidence="1">
    <location>
        <begin position="195"/>
        <end position="216"/>
    </location>
</feature>